<evidence type="ECO:0000256" key="1">
    <source>
        <dbReference type="ARBA" id="ARBA00023157"/>
    </source>
</evidence>
<dbReference type="SUPFAM" id="SSF50494">
    <property type="entry name" value="Trypsin-like serine proteases"/>
    <property type="match status" value="1"/>
</dbReference>
<dbReference type="EMBL" id="AYCK01013198">
    <property type="status" value="NOT_ANNOTATED_CDS"/>
    <property type="molecule type" value="Genomic_DNA"/>
</dbReference>
<dbReference type="OMA" id="HDCADTE"/>
<keyword evidence="1" id="KW-1015">Disulfide bond</keyword>
<reference evidence="4" key="1">
    <citation type="submission" date="2013-10" db="EMBL/GenBank/DDBJ databases">
        <authorList>
            <person name="Schartl M."/>
            <person name="Warren W."/>
        </authorList>
    </citation>
    <scope>NUCLEOTIDE SEQUENCE [LARGE SCALE GENOMIC DNA]</scope>
    <source>
        <strain evidence="4">female</strain>
    </source>
</reference>
<dbReference type="AlphaFoldDB" id="A0A087Y1C5"/>
<organism evidence="3 4">
    <name type="scientific">Poecilia formosa</name>
    <name type="common">Amazon molly</name>
    <name type="synonym">Limia formosa</name>
    <dbReference type="NCBI Taxonomy" id="48698"/>
    <lineage>
        <taxon>Eukaryota</taxon>
        <taxon>Metazoa</taxon>
        <taxon>Chordata</taxon>
        <taxon>Craniata</taxon>
        <taxon>Vertebrata</taxon>
        <taxon>Euteleostomi</taxon>
        <taxon>Actinopterygii</taxon>
        <taxon>Neopterygii</taxon>
        <taxon>Teleostei</taxon>
        <taxon>Neoteleostei</taxon>
        <taxon>Acanthomorphata</taxon>
        <taxon>Ovalentaria</taxon>
        <taxon>Atherinomorphae</taxon>
        <taxon>Cyprinodontiformes</taxon>
        <taxon>Poeciliidae</taxon>
        <taxon>Poeciliinae</taxon>
        <taxon>Poecilia</taxon>
    </lineage>
</organism>
<reference evidence="3" key="3">
    <citation type="submission" date="2025-09" db="UniProtKB">
        <authorList>
            <consortium name="Ensembl"/>
        </authorList>
    </citation>
    <scope>IDENTIFICATION</scope>
</reference>
<dbReference type="STRING" id="48698.ENSPFOP00000011828"/>
<dbReference type="Gene3D" id="2.40.10.10">
    <property type="entry name" value="Trypsin-like serine proteases"/>
    <property type="match status" value="1"/>
</dbReference>
<feature type="domain" description="Peptidase S1" evidence="2">
    <location>
        <begin position="31"/>
        <end position="253"/>
    </location>
</feature>
<sequence>QTGTMMTVRVLHAPVVYAPENWKHDIMLKRIIGGHDCADTERHYHVQLKMTNGQKTTICGGSLINHKWILTAYTCWKSEMGWINVALLKVHPRTGTTMTVRVLDAPVVYAPENWKHDIMLVRLSRRVTGVPFAPLPDCSNHPKIGDTVQLAGEGRTTTGPNNRSLPDAAIAPRLQCVNMKVVEVSHFLPAYGHTFSAAAPNTDVCHGDAGSAVVFNGMIYGVISAGVSEHPCQRPVSIIDVCGYIQWIRGVLREKIK</sequence>
<reference evidence="3" key="2">
    <citation type="submission" date="2025-08" db="UniProtKB">
        <authorList>
            <consortium name="Ensembl"/>
        </authorList>
    </citation>
    <scope>IDENTIFICATION</scope>
</reference>
<dbReference type="Proteomes" id="UP000028760">
    <property type="component" value="Unassembled WGS sequence"/>
</dbReference>
<accession>A0A087Y1C5</accession>
<dbReference type="InterPro" id="IPR043504">
    <property type="entry name" value="Peptidase_S1_PA_chymotrypsin"/>
</dbReference>
<dbReference type="eggNOG" id="KOG3627">
    <property type="taxonomic scope" value="Eukaryota"/>
</dbReference>
<dbReference type="PANTHER" id="PTHR24271">
    <property type="entry name" value="KALLIKREIN-RELATED"/>
    <property type="match status" value="1"/>
</dbReference>
<dbReference type="GO" id="GO:0006508">
    <property type="term" value="P:proteolysis"/>
    <property type="evidence" value="ECO:0007669"/>
    <property type="project" value="InterPro"/>
</dbReference>
<dbReference type="PROSITE" id="PS50240">
    <property type="entry name" value="TRYPSIN_DOM"/>
    <property type="match status" value="1"/>
</dbReference>
<evidence type="ECO:0000259" key="2">
    <source>
        <dbReference type="PROSITE" id="PS50240"/>
    </source>
</evidence>
<name>A0A087Y1C5_POEFO</name>
<dbReference type="GO" id="GO:0004252">
    <property type="term" value="F:serine-type endopeptidase activity"/>
    <property type="evidence" value="ECO:0007669"/>
    <property type="project" value="InterPro"/>
</dbReference>
<dbReference type="InterPro" id="IPR009003">
    <property type="entry name" value="Peptidase_S1_PA"/>
</dbReference>
<dbReference type="PRINTS" id="PR00722">
    <property type="entry name" value="CHYMOTRYPSIN"/>
</dbReference>
<dbReference type="GeneTree" id="ENSGT00390000009571"/>
<dbReference type="Ensembl" id="ENSPFOT00000011845.2">
    <property type="protein sequence ID" value="ENSPFOP00000011828.2"/>
    <property type="gene ID" value="ENSPFOG00000011841.2"/>
</dbReference>
<dbReference type="PANTHER" id="PTHR24271:SF47">
    <property type="entry name" value="KALLIKREIN-1"/>
    <property type="match status" value="1"/>
</dbReference>
<dbReference type="SMART" id="SM00020">
    <property type="entry name" value="Tryp_SPc"/>
    <property type="match status" value="1"/>
</dbReference>
<evidence type="ECO:0000313" key="3">
    <source>
        <dbReference type="Ensembl" id="ENSPFOP00000011828.2"/>
    </source>
</evidence>
<proteinExistence type="predicted"/>
<dbReference type="InterPro" id="IPR001314">
    <property type="entry name" value="Peptidase_S1A"/>
</dbReference>
<dbReference type="Pfam" id="PF00089">
    <property type="entry name" value="Trypsin"/>
    <property type="match status" value="1"/>
</dbReference>
<protein>
    <recommendedName>
        <fullName evidence="2">Peptidase S1 domain-containing protein</fullName>
    </recommendedName>
</protein>
<dbReference type="EMBL" id="AYCK01013197">
    <property type="status" value="NOT_ANNOTATED_CDS"/>
    <property type="molecule type" value="Genomic_DNA"/>
</dbReference>
<dbReference type="InterPro" id="IPR001254">
    <property type="entry name" value="Trypsin_dom"/>
</dbReference>
<keyword evidence="4" id="KW-1185">Reference proteome</keyword>
<dbReference type="GO" id="GO:0030141">
    <property type="term" value="C:secretory granule"/>
    <property type="evidence" value="ECO:0007669"/>
    <property type="project" value="TreeGrafter"/>
</dbReference>
<evidence type="ECO:0000313" key="4">
    <source>
        <dbReference type="Proteomes" id="UP000028760"/>
    </source>
</evidence>